<organism evidence="4 5">
    <name type="scientific">Aliivibrio salmonicida (strain LFI1238)</name>
    <name type="common">Vibrio salmonicida (strain LFI1238)</name>
    <dbReference type="NCBI Taxonomy" id="316275"/>
    <lineage>
        <taxon>Bacteria</taxon>
        <taxon>Pseudomonadati</taxon>
        <taxon>Pseudomonadota</taxon>
        <taxon>Gammaproteobacteria</taxon>
        <taxon>Vibrionales</taxon>
        <taxon>Vibrionaceae</taxon>
        <taxon>Aliivibrio</taxon>
    </lineage>
</organism>
<dbReference type="HOGENOM" id="CLU_1651450_0_0_6"/>
<feature type="domain" description="Outer membrane protein beta-barrel" evidence="3">
    <location>
        <begin position="25"/>
        <end position="174"/>
    </location>
</feature>
<protein>
    <submittedName>
        <fullName evidence="4">Outer membrane protein, OmpA-like</fullName>
    </submittedName>
</protein>
<evidence type="ECO:0000256" key="2">
    <source>
        <dbReference type="SAM" id="SignalP"/>
    </source>
</evidence>
<dbReference type="InterPro" id="IPR027385">
    <property type="entry name" value="Beta-barrel_OMP"/>
</dbReference>
<proteinExistence type="predicted"/>
<dbReference type="InterPro" id="IPR011250">
    <property type="entry name" value="OMP/PagP_B-barrel"/>
</dbReference>
<reference evidence="4 5" key="1">
    <citation type="journal article" date="2008" name="BMC Genomics">
        <title>The genome sequence of the fish pathogen Aliivibrio salmonicida strain LFI1238 shows extensive evidence of gene decay.</title>
        <authorList>
            <person name="Hjerde E."/>
            <person name="Lorentzen M.S."/>
            <person name="Holden M.T."/>
            <person name="Seeger K."/>
            <person name="Paulsen S."/>
            <person name="Bason N."/>
            <person name="Churcher C."/>
            <person name="Harris D."/>
            <person name="Norbertczak H."/>
            <person name="Quail M.A."/>
            <person name="Sanders S."/>
            <person name="Thurston S."/>
            <person name="Parkhill J."/>
            <person name="Willassen N.P."/>
            <person name="Thomson N.R."/>
        </authorList>
    </citation>
    <scope>NUCLEOTIDE SEQUENCE [LARGE SCALE GENOMIC DNA]</scope>
    <source>
        <strain evidence="4 5">LFI1238</strain>
    </source>
</reference>
<dbReference type="eggNOG" id="COG3637">
    <property type="taxonomic scope" value="Bacteria"/>
</dbReference>
<accession>B6EMJ8</accession>
<dbReference type="EMBL" id="FM178379">
    <property type="protein sequence ID" value="CAQ79384.1"/>
    <property type="molecule type" value="Genomic_DNA"/>
</dbReference>
<dbReference type="Pfam" id="PF13505">
    <property type="entry name" value="OMP_b-brl"/>
    <property type="match status" value="1"/>
</dbReference>
<evidence type="ECO:0000256" key="1">
    <source>
        <dbReference type="ARBA" id="ARBA00022729"/>
    </source>
</evidence>
<evidence type="ECO:0000313" key="5">
    <source>
        <dbReference type="Proteomes" id="UP000001730"/>
    </source>
</evidence>
<evidence type="ECO:0000259" key="3">
    <source>
        <dbReference type="Pfam" id="PF13505"/>
    </source>
</evidence>
<dbReference type="Proteomes" id="UP000001730">
    <property type="component" value="Chromosome 1"/>
</dbReference>
<name>B6EMJ8_ALISL</name>
<gene>
    <name evidence="4" type="ordered locus">VSAL_I1699</name>
</gene>
<dbReference type="AlphaFoldDB" id="B6EMJ8"/>
<dbReference type="Gene3D" id="2.40.160.20">
    <property type="match status" value="1"/>
</dbReference>
<feature type="signal peptide" evidence="2">
    <location>
        <begin position="1"/>
        <end position="39"/>
    </location>
</feature>
<evidence type="ECO:0000313" key="4">
    <source>
        <dbReference type="EMBL" id="CAQ79384.1"/>
    </source>
</evidence>
<feature type="chain" id="PRO_5002844556" evidence="2">
    <location>
        <begin position="40"/>
        <end position="177"/>
    </location>
</feature>
<keyword evidence="5" id="KW-1185">Reference proteome</keyword>
<sequence>MINIKKSGKDCRSLLKIGLKMKKTLLALVLASVSTTAAADSWIYAGAQVGSADYRGESSTVYGAHVGTGILPFIGVEMGAWNLGSYDYGSQSTDVTSVNFAIKPSIDFGPLHVYGKAGMHSWEADGYRKDDGVDPFFGLGVEYNIFPMFTVGAGYNNFTVGDENIDFASLNLTVHFL</sequence>
<keyword evidence="1 2" id="KW-0732">Signal</keyword>
<dbReference type="SUPFAM" id="SSF56925">
    <property type="entry name" value="OMPA-like"/>
    <property type="match status" value="1"/>
</dbReference>
<dbReference type="KEGG" id="vsa:VSAL_I1699"/>